<comment type="caution">
    <text evidence="2">The sequence shown here is derived from an EMBL/GenBank/DDBJ whole genome shotgun (WGS) entry which is preliminary data.</text>
</comment>
<keyword evidence="1" id="KW-0812">Transmembrane</keyword>
<proteinExistence type="predicted"/>
<sequence length="84" mass="9470">MKYIFIIIIALITYVIGTFVLKEKLSKIKLSSAKKNIITFAYSFLLVILSHFSNKLNVSQMIHNIISGLLIGLFVTLYSSLKTS</sequence>
<protein>
    <submittedName>
        <fullName evidence="2">Kef-type K+ transport system membrane component KefB</fullName>
    </submittedName>
</protein>
<organism evidence="2 3">
    <name type="scientific">Hathewaya limosa</name>
    <name type="common">Clostridium limosum</name>
    <dbReference type="NCBI Taxonomy" id="1536"/>
    <lineage>
        <taxon>Bacteria</taxon>
        <taxon>Bacillati</taxon>
        <taxon>Bacillota</taxon>
        <taxon>Clostridia</taxon>
        <taxon>Eubacteriales</taxon>
        <taxon>Clostridiaceae</taxon>
        <taxon>Hathewaya</taxon>
    </lineage>
</organism>
<keyword evidence="1" id="KW-1133">Transmembrane helix</keyword>
<keyword evidence="3" id="KW-1185">Reference proteome</keyword>
<feature type="transmembrane region" description="Helical" evidence="1">
    <location>
        <begin position="37"/>
        <end position="54"/>
    </location>
</feature>
<keyword evidence="1" id="KW-0472">Membrane</keyword>
<dbReference type="EMBL" id="JAUSWN010000025">
    <property type="protein sequence ID" value="MDQ0480691.1"/>
    <property type="molecule type" value="Genomic_DNA"/>
</dbReference>
<feature type="transmembrane region" description="Helical" evidence="1">
    <location>
        <begin position="60"/>
        <end position="81"/>
    </location>
</feature>
<gene>
    <name evidence="2" type="ORF">QOZ93_002441</name>
</gene>
<dbReference type="Proteomes" id="UP001224418">
    <property type="component" value="Unassembled WGS sequence"/>
</dbReference>
<evidence type="ECO:0000256" key="1">
    <source>
        <dbReference type="SAM" id="Phobius"/>
    </source>
</evidence>
<accession>A0ABU0JUB6</accession>
<feature type="transmembrane region" description="Helical" evidence="1">
    <location>
        <begin position="6"/>
        <end position="25"/>
    </location>
</feature>
<name>A0ABU0JUB6_HATLI</name>
<dbReference type="RefSeq" id="WP_307356779.1">
    <property type="nucleotide sequence ID" value="NZ_BAAACJ010000038.1"/>
</dbReference>
<evidence type="ECO:0000313" key="2">
    <source>
        <dbReference type="EMBL" id="MDQ0480691.1"/>
    </source>
</evidence>
<evidence type="ECO:0000313" key="3">
    <source>
        <dbReference type="Proteomes" id="UP001224418"/>
    </source>
</evidence>
<reference evidence="2 3" key="1">
    <citation type="submission" date="2023-07" db="EMBL/GenBank/DDBJ databases">
        <title>Genomic Encyclopedia of Type Strains, Phase IV (KMG-IV): sequencing the most valuable type-strain genomes for metagenomic binning, comparative biology and taxonomic classification.</title>
        <authorList>
            <person name="Goeker M."/>
        </authorList>
    </citation>
    <scope>NUCLEOTIDE SEQUENCE [LARGE SCALE GENOMIC DNA]</scope>
    <source>
        <strain evidence="2 3">DSM 1400</strain>
    </source>
</reference>